<evidence type="ECO:0000259" key="4">
    <source>
        <dbReference type="Pfam" id="PF10350"/>
    </source>
</evidence>
<evidence type="ECO:0000313" key="8">
    <source>
        <dbReference type="Proteomes" id="UP001140562"/>
    </source>
</evidence>
<gene>
    <name evidence="7" type="ORF">N0V87_008367</name>
</gene>
<dbReference type="InterPro" id="IPR016024">
    <property type="entry name" value="ARM-type_fold"/>
</dbReference>
<evidence type="ECO:0000256" key="2">
    <source>
        <dbReference type="ARBA" id="ARBA00022694"/>
    </source>
</evidence>
<evidence type="ECO:0008006" key="9">
    <source>
        <dbReference type="Google" id="ProtNLM"/>
    </source>
</evidence>
<reference evidence="7" key="1">
    <citation type="submission" date="2022-10" db="EMBL/GenBank/DDBJ databases">
        <title>Tapping the CABI collections for fungal endophytes: first genome assemblies for Collariella, Neodidymelliopsis, Ascochyta clinopodiicola, Didymella pomorum, Didymosphaeria variabile, Neocosmospora piperis and Neocucurbitaria cava.</title>
        <authorList>
            <person name="Hill R."/>
        </authorList>
    </citation>
    <scope>NUCLEOTIDE SEQUENCE</scope>
    <source>
        <strain evidence="7">IMI 360193</strain>
    </source>
</reference>
<dbReference type="InterPro" id="IPR056843">
    <property type="entry name" value="THADA-like_TPR"/>
</dbReference>
<evidence type="ECO:0000259" key="6">
    <source>
        <dbReference type="Pfam" id="PF25151"/>
    </source>
</evidence>
<sequence length="2187" mass="240147">MPARAATSSLNPAPLPATGLAASRFAPKENELPYASQPAFKPLPTSSAAAIPLSKIELPFRSVDAKGSLEDMFARLSGVASSVPTPTVPSRPANEPSPIGPDKSMFSFGDRAANSTAAADVSIPAIPEVQSQDRSVLALPASKPPPLNVTPTQALLETKLTPSTASLGEVSRDEREAVYLRSATAYLDSLPTCHGDPVHIVKAVAKKLRTIYVPQADSIQPEEAEKLRACIVFAVTSAVNKKIKLGSEPLTADTVRETLRDCEGDFLQLCAALVKSEHIALSNLKHVTEICQTVLDVLPKLEDTPLAAAFSKTSTVTKDPTLATPTAPFIETYMEPTSDKRVDAAAAKNTQGDSLAGAIYRACVLKGVGGVKSLNQLQALVWGGRLESIQMPESGSEHALVKFLTPEACQNYLDATENGIEVQGAEKKTVIFVDKLPGPNSINDVIQNCIEGDASRCVRATGADDDWSDSALFKLARGKQSIPRDVDRIKQGKTARGHHFIEFRFGNIYHALNFRRHLMDDEEWEHCSIGSMPIADARLNAVPTSEKVLRDLAKNASKAIPRFEEKELITGVKELHDLVDPLLDTADLPDLSPGHRAAASNALCSIIEACQASKSEYAREAILDDSIWVRLFNIYLQRSDDAKGKSMRQMLLLLTGVITKDPSTRSSELRLQAAETFVDIICDRQDRIKVKPALQGLAHFLLRDVVSIAQLLQIYGAQTSSTSQPGDHSPQTLFKAFLIWVVHHDTSLSAGHLVKNFLIQARRLPDYSIQDDNTFIAPLWIEPVVDMLHDWPDRLREFKANVFPHCFLPDIDEYLRLLSYLRFSVHVRSRGDLPQALRTYESRRNGLGRSEEFRILLAALETGKELTIVRDIDYRVCDRIEVQGNHLHLPDDIFGTWMSHSEPEVRLAGMFLSVYSTAITKPLTAGVFKSLKRNLIHLHTDTDAYFRREVHGYTQKLFDRLRASTATLSKGLVKGRAPEQGRLPFPKECFQQRSTHIGATEDPLADSLAFIVWYTKFLEWELRSTGTYQRRITALRSLIIALKSGVDAGVPRAQLSKSAQGELNWAHTLQISNPGLTRLLLDLVLDPFDDIRETAISVLQLCLAALSDAERASVLATLPRFISRSEATMLRTGRADQADGVARAYSLLFAVGSADAASSSKSDPSRSGVFKGLRQQLTQTLDIARTNLSEAVNGRPVHGIYAALTYIVDQDGFYPSIANEAADARQNWVEAHNELITSFESLWSIVYNVLCADAPEGNVPDEVDEAANMDTREVLSYSWRGLKEASVLIRTIITKASIGDDDKAIIAPSVFERLGRLCFTQLLELRHRGAHSTVAQTFAAFCRRCATSKIPELQVLPDTWYQETLRSMQDKAGAITRRSAGIPTLMASIIAAEPEASSKLLGRAMEDLIKEASVEAQHTNIEESRLPQVHALNCIKEIFTTSKLSVASEAYIAQGLELAAKTLNSNIWPIRNCSLMLFKALIERLLGSSEAQDWKEQERAKTSRFSYDNYPSLLGILADLLDPSGPVKETVENDAEGSNPFDLHGAEGVFPALQILRQARPPTSELAPIRASVEKLLASPHWHMRDMAARTVVSLLPQHEMYDAAFKMLGENHKSINTRHGVLLAVKYMMRRLANDQLSPAAQGIEALLLELLNCVERWFTQNACPFIDTAFFDIISTCGLSTLQRQESTSVLVAWTQLTSAVNIGPDYELGVSDKSDGPLRIEALARLFIVDRVIVRPESLGTIVSEDYQSIGDALMVLATEDPDTCCAALETVETIVEKAAFDAPKKPMSLLMAHVHRVVLNAEDPEVISKAQHVLAEALDGDSSRRAEFFGLLTDPQLLRSLARLEDQCLTGPPSNMQSALHLLGFFLEHIYHTLPSARDEVLAATTRYIRLLRMTIIDTNPFDTRFAAAQSVCALHHLWTAHTSTSAPSPHVLGLGLILYDMLQDDDDEIRDLAALATSTFISTTSSKKVEPTVPILATQHLLTHLLTLFPKSSALATHALRRLTSPNPSTVLFKTPFAASLDEVTRPQTALFAQEKQNLFKDDVLDALCWARVLSSGIASALPASVLESAATWTQDALAVLTARYESESDGALGWASKPEVFTWLIRMVCLSETVLQSGGKGKTEVKLGLARVTAAMGKAEGHAVVVKRAEKVLEEDVLRSLGMLKGVAKEAPEYAVSWLEH</sequence>
<evidence type="ECO:0000256" key="1">
    <source>
        <dbReference type="ARBA" id="ARBA00010409"/>
    </source>
</evidence>
<feature type="domain" description="tRNA (32-2'-O)-methyltransferase regulator THADA-like TPR repeats region" evidence="5">
    <location>
        <begin position="847"/>
        <end position="1093"/>
    </location>
</feature>
<dbReference type="Pfam" id="PF25151">
    <property type="entry name" value="TPR_Trm732_C"/>
    <property type="match status" value="1"/>
</dbReference>
<dbReference type="Pfam" id="PF10350">
    <property type="entry name" value="DUF2428"/>
    <property type="match status" value="1"/>
</dbReference>
<dbReference type="PANTHER" id="PTHR14387:SF0">
    <property type="entry name" value="DUF2428 DOMAIN-CONTAINING PROTEIN"/>
    <property type="match status" value="1"/>
</dbReference>
<dbReference type="GO" id="GO:0005829">
    <property type="term" value="C:cytosol"/>
    <property type="evidence" value="ECO:0007669"/>
    <property type="project" value="TreeGrafter"/>
</dbReference>
<dbReference type="OrthoDB" id="73997at2759"/>
<feature type="region of interest" description="Disordered" evidence="3">
    <location>
        <begin position="80"/>
        <end position="108"/>
    </location>
</feature>
<evidence type="ECO:0000313" key="7">
    <source>
        <dbReference type="EMBL" id="KAJ4332436.1"/>
    </source>
</evidence>
<protein>
    <recommendedName>
        <fullName evidence="9">DUF2428 domain-containing protein</fullName>
    </recommendedName>
</protein>
<feature type="domain" description="tRNA (32-2'-O)-methyltransferase regulator THADA-like C-terminal TPR repeats region" evidence="6">
    <location>
        <begin position="1471"/>
        <end position="1629"/>
    </location>
</feature>
<comment type="caution">
    <text evidence="7">The sequence shown here is derived from an EMBL/GenBank/DDBJ whole genome shotgun (WGS) entry which is preliminary data.</text>
</comment>
<evidence type="ECO:0000259" key="5">
    <source>
        <dbReference type="Pfam" id="PF25150"/>
    </source>
</evidence>
<dbReference type="InterPro" id="IPR051954">
    <property type="entry name" value="tRNA_methyltransferase_THADA"/>
</dbReference>
<dbReference type="Pfam" id="PF26523">
    <property type="entry name" value="Trm732_C"/>
    <property type="match status" value="1"/>
</dbReference>
<name>A0A9W8WT56_9PLEO</name>
<dbReference type="SUPFAM" id="SSF48371">
    <property type="entry name" value="ARM repeat"/>
    <property type="match status" value="2"/>
</dbReference>
<feature type="domain" description="DUF2428" evidence="4">
    <location>
        <begin position="1231"/>
        <end position="1468"/>
    </location>
</feature>
<proteinExistence type="inferred from homology"/>
<dbReference type="InterPro" id="IPR056842">
    <property type="entry name" value="THADA-like_TPR_C"/>
</dbReference>
<dbReference type="Proteomes" id="UP001140562">
    <property type="component" value="Unassembled WGS sequence"/>
</dbReference>
<comment type="similarity">
    <text evidence="1">Belongs to the THADA family.</text>
</comment>
<evidence type="ECO:0000256" key="3">
    <source>
        <dbReference type="SAM" id="MobiDB-lite"/>
    </source>
</evidence>
<organism evidence="7 8">
    <name type="scientific">Didymella glomerata</name>
    <dbReference type="NCBI Taxonomy" id="749621"/>
    <lineage>
        <taxon>Eukaryota</taxon>
        <taxon>Fungi</taxon>
        <taxon>Dikarya</taxon>
        <taxon>Ascomycota</taxon>
        <taxon>Pezizomycotina</taxon>
        <taxon>Dothideomycetes</taxon>
        <taxon>Pleosporomycetidae</taxon>
        <taxon>Pleosporales</taxon>
        <taxon>Pleosporineae</taxon>
        <taxon>Didymellaceae</taxon>
        <taxon>Didymella</taxon>
    </lineage>
</organism>
<feature type="compositionally biased region" description="Low complexity" evidence="3">
    <location>
        <begin position="81"/>
        <end position="90"/>
    </location>
</feature>
<dbReference type="EMBL" id="JAPEUV010000118">
    <property type="protein sequence ID" value="KAJ4332436.1"/>
    <property type="molecule type" value="Genomic_DNA"/>
</dbReference>
<dbReference type="PANTHER" id="PTHR14387">
    <property type="entry name" value="THADA/DEATH RECEPTOR INTERACTING PROTEIN"/>
    <property type="match status" value="1"/>
</dbReference>
<keyword evidence="2" id="KW-0819">tRNA processing</keyword>
<accession>A0A9W8WT56</accession>
<dbReference type="InterPro" id="IPR019442">
    <property type="entry name" value="THADA/TRM732_DUF2428"/>
</dbReference>
<dbReference type="GO" id="GO:0030488">
    <property type="term" value="P:tRNA methylation"/>
    <property type="evidence" value="ECO:0007669"/>
    <property type="project" value="TreeGrafter"/>
</dbReference>
<dbReference type="Pfam" id="PF25150">
    <property type="entry name" value="TPR_Trm732"/>
    <property type="match status" value="1"/>
</dbReference>
<keyword evidence="8" id="KW-1185">Reference proteome</keyword>